<feature type="compositionally biased region" description="Polar residues" evidence="2">
    <location>
        <begin position="95"/>
        <end position="113"/>
    </location>
</feature>
<sequence>MERGLDQDSESSQHLWPKSFHEDRNPAEEETFLESRLRINPNDDPLLTFLRDYDEDTAEEEVITHFCSSVHHSALTNPCATHSQRAWLDDRQWRCTPSSNSPRTPAQDTKNSVVSRSVRPMVLEGKAIDIISKDIVDEPRAKMSLPKKDKQDQLFREYNSPLDAPTLFRNLMQKRFAHDTLPEADRRLIYVSGLTPVFVYALIKTATQHQSAALKTALYMHIARKIDLGVKISYKKYDAFELYLYIPFPTLNMPESNPNPLGEQSGSFRPELWDISSITSSGPQSSGETSHILQMGHIAINICGIANCRWAGYAFVDGDEEMDEEDFDYTGMVQDQFAANGDVNANDVIWDPREYFLLIVLIRVEKVIRAWSWLIQKIETSHQEDMLSSGIDDADNEDTAMTFRRTQKAVKTLGMLHDVLSETNGCWNDFLAPDGDIIYFEKTEGLSITSRTQMSRCLSDLRSKFRKMRALQRRLETIERRYQRAVDSLERRLSIDSNRAAKSSGAHAQLMVAWISPVAIASAVFSIPAPFGSFPRTGASFTIAMLIVAVILRLLIFVQYKQWWLQKTWLRRSYREGTSQPTFVCNQHNEERRIPQSRANTAETLVGSEV</sequence>
<keyword evidence="3" id="KW-0812">Transmembrane</keyword>
<reference evidence="4" key="1">
    <citation type="journal article" date="2020" name="Stud. Mycol.">
        <title>101 Dothideomycetes genomes: a test case for predicting lifestyles and emergence of pathogens.</title>
        <authorList>
            <person name="Haridas S."/>
            <person name="Albert R."/>
            <person name="Binder M."/>
            <person name="Bloem J."/>
            <person name="Labutti K."/>
            <person name="Salamov A."/>
            <person name="Andreopoulos B."/>
            <person name="Baker S."/>
            <person name="Barry K."/>
            <person name="Bills G."/>
            <person name="Bluhm B."/>
            <person name="Cannon C."/>
            <person name="Castanera R."/>
            <person name="Culley D."/>
            <person name="Daum C."/>
            <person name="Ezra D."/>
            <person name="Gonzalez J."/>
            <person name="Henrissat B."/>
            <person name="Kuo A."/>
            <person name="Liang C."/>
            <person name="Lipzen A."/>
            <person name="Lutzoni F."/>
            <person name="Magnuson J."/>
            <person name="Mondo S."/>
            <person name="Nolan M."/>
            <person name="Ohm R."/>
            <person name="Pangilinan J."/>
            <person name="Park H.-J."/>
            <person name="Ramirez L."/>
            <person name="Alfaro M."/>
            <person name="Sun H."/>
            <person name="Tritt A."/>
            <person name="Yoshinaga Y."/>
            <person name="Zwiers L.-H."/>
            <person name="Turgeon B."/>
            <person name="Goodwin S."/>
            <person name="Spatafora J."/>
            <person name="Crous P."/>
            <person name="Grigoriev I."/>
        </authorList>
    </citation>
    <scope>NUCLEOTIDE SEQUENCE</scope>
    <source>
        <strain evidence="4">CBS 690.94</strain>
    </source>
</reference>
<feature type="region of interest" description="Disordered" evidence="2">
    <location>
        <begin position="1"/>
        <end position="27"/>
    </location>
</feature>
<gene>
    <name evidence="4" type="ORF">P171DRAFT_524171</name>
</gene>
<evidence type="ECO:0000313" key="4">
    <source>
        <dbReference type="EMBL" id="KAF2441217.1"/>
    </source>
</evidence>
<keyword evidence="1" id="KW-0175">Coiled coil</keyword>
<evidence type="ECO:0000313" key="5">
    <source>
        <dbReference type="Proteomes" id="UP000799764"/>
    </source>
</evidence>
<evidence type="ECO:0000256" key="1">
    <source>
        <dbReference type="SAM" id="Coils"/>
    </source>
</evidence>
<evidence type="ECO:0000256" key="2">
    <source>
        <dbReference type="SAM" id="MobiDB-lite"/>
    </source>
</evidence>
<comment type="caution">
    <text evidence="4">The sequence shown here is derived from an EMBL/GenBank/DDBJ whole genome shotgun (WGS) entry which is preliminary data.</text>
</comment>
<protein>
    <submittedName>
        <fullName evidence="4">Uncharacterized protein</fullName>
    </submittedName>
</protein>
<keyword evidence="5" id="KW-1185">Reference proteome</keyword>
<keyword evidence="3" id="KW-0472">Membrane</keyword>
<keyword evidence="3" id="KW-1133">Transmembrane helix</keyword>
<feature type="region of interest" description="Disordered" evidence="2">
    <location>
        <begin position="94"/>
        <end position="113"/>
    </location>
</feature>
<dbReference type="OrthoDB" id="5428055at2759"/>
<name>A0A9P4U9M1_9PLEO</name>
<feature type="transmembrane region" description="Helical" evidence="3">
    <location>
        <begin position="539"/>
        <end position="558"/>
    </location>
</feature>
<dbReference type="Proteomes" id="UP000799764">
    <property type="component" value="Unassembled WGS sequence"/>
</dbReference>
<dbReference type="EMBL" id="MU001506">
    <property type="protein sequence ID" value="KAF2441217.1"/>
    <property type="molecule type" value="Genomic_DNA"/>
</dbReference>
<proteinExistence type="predicted"/>
<dbReference type="AlphaFoldDB" id="A0A9P4U9M1"/>
<feature type="coiled-coil region" evidence="1">
    <location>
        <begin position="461"/>
        <end position="492"/>
    </location>
</feature>
<organism evidence="4 5">
    <name type="scientific">Karstenula rhodostoma CBS 690.94</name>
    <dbReference type="NCBI Taxonomy" id="1392251"/>
    <lineage>
        <taxon>Eukaryota</taxon>
        <taxon>Fungi</taxon>
        <taxon>Dikarya</taxon>
        <taxon>Ascomycota</taxon>
        <taxon>Pezizomycotina</taxon>
        <taxon>Dothideomycetes</taxon>
        <taxon>Pleosporomycetidae</taxon>
        <taxon>Pleosporales</taxon>
        <taxon>Massarineae</taxon>
        <taxon>Didymosphaeriaceae</taxon>
        <taxon>Karstenula</taxon>
    </lineage>
</organism>
<accession>A0A9P4U9M1</accession>
<evidence type="ECO:0000256" key="3">
    <source>
        <dbReference type="SAM" id="Phobius"/>
    </source>
</evidence>